<dbReference type="GO" id="GO:0005768">
    <property type="term" value="C:endosome"/>
    <property type="evidence" value="ECO:0007669"/>
    <property type="project" value="UniProtKB-SubCell"/>
</dbReference>
<protein>
    <submittedName>
        <fullName evidence="6">Uncharacterized protein</fullName>
    </submittedName>
</protein>
<evidence type="ECO:0000256" key="5">
    <source>
        <dbReference type="ARBA" id="ARBA00022927"/>
    </source>
</evidence>
<dbReference type="GO" id="GO:0015031">
    <property type="term" value="P:protein transport"/>
    <property type="evidence" value="ECO:0007669"/>
    <property type="project" value="UniProtKB-KW"/>
</dbReference>
<evidence type="ECO:0000256" key="1">
    <source>
        <dbReference type="ARBA" id="ARBA00004177"/>
    </source>
</evidence>
<keyword evidence="7" id="KW-1185">Reference proteome</keyword>
<evidence type="ECO:0000256" key="3">
    <source>
        <dbReference type="ARBA" id="ARBA00022448"/>
    </source>
</evidence>
<evidence type="ECO:0000313" key="7">
    <source>
        <dbReference type="Proteomes" id="UP000077202"/>
    </source>
</evidence>
<dbReference type="PANTHER" id="PTHR13673:SF0">
    <property type="entry name" value="VPS35 ENDOSOMAL PROTEIN-SORTING FACTOR-LIKE"/>
    <property type="match status" value="1"/>
</dbReference>
<comment type="similarity">
    <text evidence="2">Belongs to the VPS35L family.</text>
</comment>
<evidence type="ECO:0000313" key="6">
    <source>
        <dbReference type="EMBL" id="OAE19391.1"/>
    </source>
</evidence>
<comment type="caution">
    <text evidence="6">The sequence shown here is derived from an EMBL/GenBank/DDBJ whole genome shotgun (WGS) entry which is preliminary data.</text>
</comment>
<reference evidence="6" key="1">
    <citation type="submission" date="2016-03" db="EMBL/GenBank/DDBJ databases">
        <title>Mechanisms controlling the formation of the plant cell surface in tip-growing cells are functionally conserved among land plants.</title>
        <authorList>
            <person name="Honkanen S."/>
            <person name="Jones V.A."/>
            <person name="Morieri G."/>
            <person name="Champion C."/>
            <person name="Hetherington A.J."/>
            <person name="Kelly S."/>
            <person name="Saint-Marcoux D."/>
            <person name="Proust H."/>
            <person name="Prescott H."/>
            <person name="Dolan L."/>
        </authorList>
    </citation>
    <scope>NUCLEOTIDE SEQUENCE [LARGE SCALE GENOMIC DNA]</scope>
    <source>
        <tissue evidence="6">Whole gametophyte</tissue>
    </source>
</reference>
<dbReference type="Proteomes" id="UP000077202">
    <property type="component" value="Unassembled WGS sequence"/>
</dbReference>
<dbReference type="GO" id="GO:0032456">
    <property type="term" value="P:endocytic recycling"/>
    <property type="evidence" value="ECO:0007669"/>
    <property type="project" value="InterPro"/>
</dbReference>
<name>A0A176VGE3_MARPO</name>
<organism evidence="6 7">
    <name type="scientific">Marchantia polymorpha subsp. ruderalis</name>
    <dbReference type="NCBI Taxonomy" id="1480154"/>
    <lineage>
        <taxon>Eukaryota</taxon>
        <taxon>Viridiplantae</taxon>
        <taxon>Streptophyta</taxon>
        <taxon>Embryophyta</taxon>
        <taxon>Marchantiophyta</taxon>
        <taxon>Marchantiopsida</taxon>
        <taxon>Marchantiidae</taxon>
        <taxon>Marchantiales</taxon>
        <taxon>Marchantiaceae</taxon>
        <taxon>Marchantia</taxon>
    </lineage>
</organism>
<comment type="subcellular location">
    <subcellularLocation>
        <location evidence="1">Endosome</location>
    </subcellularLocation>
</comment>
<keyword evidence="4" id="KW-0967">Endosome</keyword>
<dbReference type="InterPro" id="IPR029705">
    <property type="entry name" value="VPS35L"/>
</dbReference>
<keyword evidence="5" id="KW-0653">Protein transport</keyword>
<evidence type="ECO:0000256" key="4">
    <source>
        <dbReference type="ARBA" id="ARBA00022753"/>
    </source>
</evidence>
<proteinExistence type="inferred from homology"/>
<dbReference type="PANTHER" id="PTHR13673">
    <property type="entry name" value="ESOPHAGEAL CANCER ASSOCIATED PROTEIN"/>
    <property type="match status" value="1"/>
</dbReference>
<accession>A0A176VGE3</accession>
<dbReference type="EMBL" id="LVLJ01003879">
    <property type="protein sequence ID" value="OAE19391.1"/>
    <property type="molecule type" value="Genomic_DNA"/>
</dbReference>
<sequence>MQIRVRQYEQEAASLALRGKPTTQNPLKSSVTNVEKVSPLSGRINADKGFAGVHQLTKSRTFGSFEVSFSWIDEEKNEKASEDPLEVTFEDPLGVLSSQDSLPTEDTVKYIPRLSRRITKGASDERAEAAAAEWDAYKLSIMQRFTSTGTITVSATFDILSKEPKVRGRSVSAAHLEELENPEKEAREETKIISQQEYVTRLKELNEEISQAWINSERVAALRLSIKVARLLSDTSVPQFYPTLFVLVTDVMDTVGNLVWNRIKKKAECDEDGKLISPLPVNFTAEDVRQEAKDTCFNWFYKIGSIRELLPRIYLELAIVRCMLFLEKDPPISTFQRVTQMMRGLSDPLASAYAHLYLARRSRATMPLESSSSGALHNFAALINSLELPLPSSMPQNPRVYLISGLKDYLILFQRLLAGDFDSRLTKAGADRRLSIILIEPVFEWIMQCLFKQANEKEMAYFLEVFGEVQEDDISVDAPSPGFIAPVSVVVHHLLKNLPATYVGNHALDISKIVKSSIDLSMPQYMNYRLLGLKLCECSPPREFRLTVLNDVWRVWAPVMGILHGAPPGRSWGLLFRLWQVGPDEFSLLVQEAEILIILRDIMRHVKKGEVNDGVLASLESIVFKLVTHYTDLSHVLQLDHFVDILDVFYGDTRISVYKRILSSISRSNKQVRDPVTRHAVFEAARVLHDSLDSLSSDDDRRQITRLIVRYVQLVDFDRDLEQHLAFLVDCRGTFADMDPLRVTVIHASNRLAMTTLKMVKGSHNKRTRDFVKACVTFNEITIPSINSLVTRINLFLETAEVALMNALPSHAESAVKSTLSSLQDVTSKDGGSAVLLPFLTRKDAKYVLRQFFVKALMNVKAGDLEGISMFLVKLSAFLVVMPGHPEHGGFYIVKGLLNVLEMQPWLTPGRRRIQVLSGVLAMLAALAQERLPYHIQNSQVDSNDGMFFGDDSYHEELESLTEILVENITAAANDGADSAQQGLQALDACTALLQVFDANRVGEMCMTLLKKATTSITRNDPYLLSTRQLCQQRGVQLTNV</sequence>
<gene>
    <name evidence="6" type="ORF">AXG93_698s1200</name>
</gene>
<keyword evidence="3" id="KW-0813">Transport</keyword>
<evidence type="ECO:0000256" key="2">
    <source>
        <dbReference type="ARBA" id="ARBA00010704"/>
    </source>
</evidence>
<dbReference type="AlphaFoldDB" id="A0A176VGE3"/>